<evidence type="ECO:0000313" key="2">
    <source>
        <dbReference type="EMBL" id="KFO75814.1"/>
    </source>
</evidence>
<gene>
    <name evidence="2" type="ORF">N303_14440</name>
</gene>
<feature type="non-terminal residue" evidence="2">
    <location>
        <position position="1"/>
    </location>
</feature>
<feature type="compositionally biased region" description="Pro residues" evidence="1">
    <location>
        <begin position="42"/>
        <end position="53"/>
    </location>
</feature>
<feature type="non-terminal residue" evidence="2">
    <location>
        <position position="110"/>
    </location>
</feature>
<dbReference type="AlphaFoldDB" id="A0A091G419"/>
<dbReference type="EMBL" id="KL447648">
    <property type="protein sequence ID" value="KFO75814.1"/>
    <property type="molecule type" value="Genomic_DNA"/>
</dbReference>
<organism evidence="2 3">
    <name type="scientific">Cuculus canorus</name>
    <name type="common">Common cuckoo</name>
    <dbReference type="NCBI Taxonomy" id="55661"/>
    <lineage>
        <taxon>Eukaryota</taxon>
        <taxon>Metazoa</taxon>
        <taxon>Chordata</taxon>
        <taxon>Craniata</taxon>
        <taxon>Vertebrata</taxon>
        <taxon>Euteleostomi</taxon>
        <taxon>Archelosauria</taxon>
        <taxon>Archosauria</taxon>
        <taxon>Dinosauria</taxon>
        <taxon>Saurischia</taxon>
        <taxon>Theropoda</taxon>
        <taxon>Coelurosauria</taxon>
        <taxon>Aves</taxon>
        <taxon>Neognathae</taxon>
        <taxon>Neoaves</taxon>
        <taxon>Otidimorphae</taxon>
        <taxon>Cuculiformes</taxon>
        <taxon>Cuculidae</taxon>
        <taxon>Cuculus</taxon>
    </lineage>
</organism>
<dbReference type="Proteomes" id="UP000053760">
    <property type="component" value="Unassembled WGS sequence"/>
</dbReference>
<sequence length="110" mass="11922">PGLGRTPRWPCAVVTVACQGPVKERGMSGFCKQPLRTSRVTPSPPPSSSPPPQQGELHTAAHQLAEERQQRHLVGGDPVLDAEDVSVDHAVRHHRVEVEALMYARHGGAR</sequence>
<feature type="region of interest" description="Disordered" evidence="1">
    <location>
        <begin position="25"/>
        <end position="58"/>
    </location>
</feature>
<reference evidence="2 3" key="1">
    <citation type="submission" date="2014-04" db="EMBL/GenBank/DDBJ databases">
        <title>Genome evolution of avian class.</title>
        <authorList>
            <person name="Zhang G."/>
            <person name="Li C."/>
        </authorList>
    </citation>
    <scope>NUCLEOTIDE SEQUENCE [LARGE SCALE GENOMIC DNA]</scope>
    <source>
        <strain evidence="2">BGI_N303</strain>
    </source>
</reference>
<protein>
    <submittedName>
        <fullName evidence="2">Uncharacterized protein</fullName>
    </submittedName>
</protein>
<name>A0A091G419_CUCCA</name>
<evidence type="ECO:0000313" key="3">
    <source>
        <dbReference type="Proteomes" id="UP000053760"/>
    </source>
</evidence>
<proteinExistence type="predicted"/>
<evidence type="ECO:0000256" key="1">
    <source>
        <dbReference type="SAM" id="MobiDB-lite"/>
    </source>
</evidence>
<accession>A0A091G419</accession>
<keyword evidence="3" id="KW-1185">Reference proteome</keyword>